<evidence type="ECO:0000313" key="3">
    <source>
        <dbReference type="EMBL" id="PAU79635.1"/>
    </source>
</evidence>
<sequence>MTQASVRRPWWPVRSLLAVSVMGMVLGTTAQAQDEELEQIVETGKDRLVQNREMQQRINELDSEIREKVENYRSVNREIDGLEIYLAQLERQVESQETEMADLEQSIDEVTETERQITPLMLKMVDGLEQFVELDVPFLKEEREETVAGIVDTMDRSDVSTAEKFRNLLEAYQEEIEYGRTIEAYRGTLETEGNERQVDFLRIGRIALLYQTLDGSRSGVWDNNEEQWQTLPATYNSQVQEGLKIAREQAAPDLIRLPLSAPEEAEE</sequence>
<protein>
    <recommendedName>
        <fullName evidence="5">DUF3450 domain-containing protein</fullName>
    </recommendedName>
</protein>
<keyword evidence="4" id="KW-1185">Reference proteome</keyword>
<name>A0A2A2F4W2_9GAMM</name>
<feature type="signal peptide" evidence="2">
    <location>
        <begin position="1"/>
        <end position="32"/>
    </location>
</feature>
<organism evidence="3 4">
    <name type="scientific">Halovibrio salipaludis</name>
    <dbReference type="NCBI Taxonomy" id="2032626"/>
    <lineage>
        <taxon>Bacteria</taxon>
        <taxon>Pseudomonadati</taxon>
        <taxon>Pseudomonadota</taxon>
        <taxon>Gammaproteobacteria</taxon>
        <taxon>Oceanospirillales</taxon>
        <taxon>Halomonadaceae</taxon>
        <taxon>Halovibrio</taxon>
    </lineage>
</organism>
<accession>A0A2A2F4W2</accession>
<dbReference type="Proteomes" id="UP000218896">
    <property type="component" value="Unassembled WGS sequence"/>
</dbReference>
<evidence type="ECO:0000256" key="2">
    <source>
        <dbReference type="SAM" id="SignalP"/>
    </source>
</evidence>
<feature type="coiled-coil region" evidence="1">
    <location>
        <begin position="51"/>
        <end position="113"/>
    </location>
</feature>
<dbReference type="Pfam" id="PF11932">
    <property type="entry name" value="DUF3450"/>
    <property type="match status" value="1"/>
</dbReference>
<proteinExistence type="predicted"/>
<keyword evidence="2" id="KW-0732">Signal</keyword>
<evidence type="ECO:0000256" key="1">
    <source>
        <dbReference type="SAM" id="Coils"/>
    </source>
</evidence>
<dbReference type="RefSeq" id="WP_095618092.1">
    <property type="nucleotide sequence ID" value="NZ_NSKD01000006.1"/>
</dbReference>
<gene>
    <name evidence="3" type="ORF">CK501_12570</name>
</gene>
<dbReference type="OrthoDB" id="5880116at2"/>
<evidence type="ECO:0008006" key="5">
    <source>
        <dbReference type="Google" id="ProtNLM"/>
    </source>
</evidence>
<evidence type="ECO:0000313" key="4">
    <source>
        <dbReference type="Proteomes" id="UP000218896"/>
    </source>
</evidence>
<dbReference type="InterPro" id="IPR016866">
    <property type="entry name" value="UCP028069"/>
</dbReference>
<dbReference type="AlphaFoldDB" id="A0A2A2F4W2"/>
<dbReference type="EMBL" id="NSKD01000006">
    <property type="protein sequence ID" value="PAU79635.1"/>
    <property type="molecule type" value="Genomic_DNA"/>
</dbReference>
<feature type="chain" id="PRO_5011996715" description="DUF3450 domain-containing protein" evidence="2">
    <location>
        <begin position="33"/>
        <end position="267"/>
    </location>
</feature>
<comment type="caution">
    <text evidence="3">The sequence shown here is derived from an EMBL/GenBank/DDBJ whole genome shotgun (WGS) entry which is preliminary data.</text>
</comment>
<keyword evidence="1" id="KW-0175">Coiled coil</keyword>
<reference evidence="3 4" key="1">
    <citation type="submission" date="2017-08" db="EMBL/GenBank/DDBJ databases">
        <title>Halovibrio sewagensis sp. nov., isolated from wastewater of high salinity.</title>
        <authorList>
            <person name="Dong X."/>
            <person name="Zhang G."/>
        </authorList>
    </citation>
    <scope>NUCLEOTIDE SEQUENCE [LARGE SCALE GENOMIC DNA]</scope>
    <source>
        <strain evidence="3 4">YL5-2</strain>
    </source>
</reference>
<dbReference type="PIRSF" id="PIRSF028069">
    <property type="entry name" value="UCP028069"/>
    <property type="match status" value="1"/>
</dbReference>